<feature type="transmembrane region" description="Helical" evidence="1">
    <location>
        <begin position="77"/>
        <end position="97"/>
    </location>
</feature>
<feature type="transmembrane region" description="Helical" evidence="1">
    <location>
        <begin position="20"/>
        <end position="42"/>
    </location>
</feature>
<evidence type="ECO:0000313" key="3">
    <source>
        <dbReference type="Proteomes" id="UP001500420"/>
    </source>
</evidence>
<keyword evidence="1" id="KW-0472">Membrane</keyword>
<reference evidence="2 3" key="1">
    <citation type="journal article" date="2019" name="Int. J. Syst. Evol. Microbiol.">
        <title>The Global Catalogue of Microorganisms (GCM) 10K type strain sequencing project: providing services to taxonomists for standard genome sequencing and annotation.</title>
        <authorList>
            <consortium name="The Broad Institute Genomics Platform"/>
            <consortium name="The Broad Institute Genome Sequencing Center for Infectious Disease"/>
            <person name="Wu L."/>
            <person name="Ma J."/>
        </authorList>
    </citation>
    <scope>NUCLEOTIDE SEQUENCE [LARGE SCALE GENOMIC DNA]</scope>
    <source>
        <strain evidence="2 3">JCM 16328</strain>
    </source>
</reference>
<dbReference type="AlphaFoldDB" id="A0AAV3T9Z8"/>
<keyword evidence="1" id="KW-0812">Transmembrane</keyword>
<comment type="caution">
    <text evidence="2">The sequence shown here is derived from an EMBL/GenBank/DDBJ whole genome shotgun (WGS) entry which is preliminary data.</text>
</comment>
<evidence type="ECO:0000313" key="2">
    <source>
        <dbReference type="EMBL" id="GAA0670955.1"/>
    </source>
</evidence>
<keyword evidence="1" id="KW-1133">Transmembrane helix</keyword>
<name>A0AAV3T9Z8_9EURY</name>
<keyword evidence="3" id="KW-1185">Reference proteome</keyword>
<sequence>MRHDAEVARMATNDSAAAGAGMLTLRGATGPAIGALLAWLAIDVVVDPGGWPVGALVAALAFLPLVGVALQRNAAGVVVGGLVAVVALSALGVVRGGAPSTPLLAVMALCGAFLVVFGYALSDPTGSAAP</sequence>
<organism evidence="2 3">
    <name type="scientific">Natronoarchaeum mannanilyticum</name>
    <dbReference type="NCBI Taxonomy" id="926360"/>
    <lineage>
        <taxon>Archaea</taxon>
        <taxon>Methanobacteriati</taxon>
        <taxon>Methanobacteriota</taxon>
        <taxon>Stenosarchaea group</taxon>
        <taxon>Halobacteria</taxon>
        <taxon>Halobacteriales</taxon>
        <taxon>Natronoarchaeaceae</taxon>
    </lineage>
</organism>
<evidence type="ECO:0008006" key="4">
    <source>
        <dbReference type="Google" id="ProtNLM"/>
    </source>
</evidence>
<protein>
    <recommendedName>
        <fullName evidence="4">SPW repeat-containing protein</fullName>
    </recommendedName>
</protein>
<accession>A0AAV3T9Z8</accession>
<dbReference type="EMBL" id="BAAADV010000003">
    <property type="protein sequence ID" value="GAA0670955.1"/>
    <property type="molecule type" value="Genomic_DNA"/>
</dbReference>
<feature type="transmembrane region" description="Helical" evidence="1">
    <location>
        <begin position="48"/>
        <end position="70"/>
    </location>
</feature>
<evidence type="ECO:0000256" key="1">
    <source>
        <dbReference type="SAM" id="Phobius"/>
    </source>
</evidence>
<dbReference type="Proteomes" id="UP001500420">
    <property type="component" value="Unassembled WGS sequence"/>
</dbReference>
<gene>
    <name evidence="2" type="ORF">GCM10009020_16540</name>
</gene>
<feature type="transmembrane region" description="Helical" evidence="1">
    <location>
        <begin position="103"/>
        <end position="121"/>
    </location>
</feature>
<proteinExistence type="predicted"/>